<evidence type="ECO:0000256" key="2">
    <source>
        <dbReference type="ARBA" id="ARBA00022448"/>
    </source>
</evidence>
<feature type="domain" description="Secretin/TonB short N-terminal" evidence="14">
    <location>
        <begin position="50"/>
        <end position="101"/>
    </location>
</feature>
<gene>
    <name evidence="15" type="ORF">DAH66_04700</name>
</gene>
<dbReference type="AlphaFoldDB" id="A0A430G7A2"/>
<evidence type="ECO:0000256" key="12">
    <source>
        <dbReference type="SAM" id="MobiDB-lite"/>
    </source>
</evidence>
<evidence type="ECO:0000256" key="13">
    <source>
        <dbReference type="SAM" id="SignalP"/>
    </source>
</evidence>
<keyword evidence="3 10" id="KW-1134">Transmembrane beta strand</keyword>
<evidence type="ECO:0000256" key="4">
    <source>
        <dbReference type="ARBA" id="ARBA00022496"/>
    </source>
</evidence>
<dbReference type="Gene3D" id="2.40.170.20">
    <property type="entry name" value="TonB-dependent receptor, beta-barrel domain"/>
    <property type="match status" value="1"/>
</dbReference>
<feature type="compositionally biased region" description="Low complexity" evidence="12">
    <location>
        <begin position="104"/>
        <end position="121"/>
    </location>
</feature>
<proteinExistence type="inferred from homology"/>
<dbReference type="InterPro" id="IPR011662">
    <property type="entry name" value="Secretin/TonB_short_N"/>
</dbReference>
<keyword evidence="9 10" id="KW-0998">Cell outer membrane</keyword>
<evidence type="ECO:0000313" key="15">
    <source>
        <dbReference type="EMBL" id="RSY88749.1"/>
    </source>
</evidence>
<dbReference type="Pfam" id="PF07715">
    <property type="entry name" value="Plug"/>
    <property type="match status" value="1"/>
</dbReference>
<keyword evidence="7 11" id="KW-0798">TonB box</keyword>
<dbReference type="PANTHER" id="PTHR47234:SF2">
    <property type="entry name" value="TONB-DEPENDENT RECEPTOR"/>
    <property type="match status" value="1"/>
</dbReference>
<dbReference type="SMART" id="SM00965">
    <property type="entry name" value="STN"/>
    <property type="match status" value="1"/>
</dbReference>
<evidence type="ECO:0000256" key="5">
    <source>
        <dbReference type="ARBA" id="ARBA00022692"/>
    </source>
</evidence>
<keyword evidence="2 10" id="KW-0813">Transport</keyword>
<dbReference type="EMBL" id="QQYZ01000003">
    <property type="protein sequence ID" value="RSY88749.1"/>
    <property type="molecule type" value="Genomic_DNA"/>
</dbReference>
<dbReference type="InterPro" id="IPR000531">
    <property type="entry name" value="Beta-barrel_TonB"/>
</dbReference>
<keyword evidence="4" id="KW-0406">Ion transport</keyword>
<dbReference type="RefSeq" id="WP_126003773.1">
    <property type="nucleotide sequence ID" value="NZ_QQYZ01000003.1"/>
</dbReference>
<evidence type="ECO:0000256" key="3">
    <source>
        <dbReference type="ARBA" id="ARBA00022452"/>
    </source>
</evidence>
<evidence type="ECO:0000256" key="10">
    <source>
        <dbReference type="PROSITE-ProRule" id="PRU01360"/>
    </source>
</evidence>
<dbReference type="Pfam" id="PF07660">
    <property type="entry name" value="STN"/>
    <property type="match status" value="1"/>
</dbReference>
<evidence type="ECO:0000256" key="1">
    <source>
        <dbReference type="ARBA" id="ARBA00004571"/>
    </source>
</evidence>
<evidence type="ECO:0000256" key="7">
    <source>
        <dbReference type="ARBA" id="ARBA00023077"/>
    </source>
</evidence>
<evidence type="ECO:0000256" key="8">
    <source>
        <dbReference type="ARBA" id="ARBA00023136"/>
    </source>
</evidence>
<dbReference type="InterPro" id="IPR039426">
    <property type="entry name" value="TonB-dep_rcpt-like"/>
</dbReference>
<dbReference type="SUPFAM" id="SSF56935">
    <property type="entry name" value="Porins"/>
    <property type="match status" value="1"/>
</dbReference>
<keyword evidence="6" id="KW-0408">Iron</keyword>
<keyword evidence="4" id="KW-0410">Iron transport</keyword>
<protein>
    <submittedName>
        <fullName evidence="15">TonB-dependent receptor</fullName>
    </submittedName>
</protein>
<dbReference type="Proteomes" id="UP000287746">
    <property type="component" value="Unassembled WGS sequence"/>
</dbReference>
<dbReference type="GO" id="GO:0006826">
    <property type="term" value="P:iron ion transport"/>
    <property type="evidence" value="ECO:0007669"/>
    <property type="project" value="UniProtKB-KW"/>
</dbReference>
<dbReference type="PANTHER" id="PTHR47234">
    <property type="match status" value="1"/>
</dbReference>
<sequence>MGGITRNAFMAGTAIICAMATPAQAQEKRFDVPAQAARSAIVTLARQADVQIIASRGDTRGKQANAVKGTMSVEQALARMLRGTGLVARGSSGQTFVVTRERAQPVPASTPATAPRAAPEPVSQVEPEATPAVESGEVIVTGSRIRRESFDTASPVTALGGEEISESGRTELSEVIAELPSVSSTLNDRRNSGDVQNDGLSSVQLRSLSDNRTLVLVDGRRTVSNSANANRVSLSTIPNGFVSRVDIITGGTSSVYGSDAVAGVVNIITESKKTGLRLGARTEFTDAGGGREHEFDASFGTKFADGRGYFLISGSYDRQDPIRANQRAFALTQWEYDWDPALGGINEYETLYTDATGIPTSGDRPIGTFPPNKPADLSSSIPGGVFYGSSSARDRFYRGGTLVPLGPDVQTGGVVNVGTSDAGNSGYFLPNRDGYSTRDVRWISGERERYLGAAKFDFEISDKTSIFAQVQYSKVKTLNFREPSAITADDTFPVIDRVTGVGSEVTLGRIPCQRATGTGSGPCNPFVPAEIRADVTTGSANRGVYFTRRLIELGPQATYNDRETVRSWFGARGDAWGNWKWETSFAYGQFVQDQVRAGEINGLRLKQALDATTVNGQIVCRDTSNGCVPINLFGEGSITPEAAAFIKADLRQRATLKQHSFSGFLTGDLFDLPAGPVGAAFGIEYRKDSQKIEGDDYSRFGGTSGPPVPNFGGSISVFEGYAEVNAPLVKDKPGIELLSVDASARVGTYDIKNVGTVFSFRGGVQYAPVKDIRFRASFARAQRAPDLTELFSPPRGDFDDISDICDGVTPTTAGRIAANCRANPGIQALFASQAASGSPQVFDQSGTSVFSPNAGNLALKEETADTFTLGAVVTPSFLKRFTLSVDYYDIRIKDAITAYGNQAILTQCYDSDLPASANPFCGDITRNPNNGQLSGVTQREFNLAGFKTSGIDVAAEYRFDFDGIGIPGKWSVRYDATHLLKYETSFIGLTGLVTTDERGELVSGTFKYRARGSLSWRHEGLSLRWTAVYYGKIYDSLTRLNDYRTFKASNPNAEYPLFLNIPAVWQHNVYAGYSFKVRDAKLRLYGGVTNLFDKTSPLLPAGDVLSGSTNNYNPTYDVAGRRFYMGLSLDF</sequence>
<feature type="chain" id="PRO_5019303200" evidence="13">
    <location>
        <begin position="26"/>
        <end position="1131"/>
    </location>
</feature>
<reference evidence="15 16" key="1">
    <citation type="submission" date="2018-07" db="EMBL/GenBank/DDBJ databases">
        <title>Genomic and Epidemiologic Investigation of an Indolent Hospital Outbreak.</title>
        <authorList>
            <person name="Johnson R.C."/>
            <person name="Deming C."/>
            <person name="Conlan S."/>
            <person name="Zellmer C.J."/>
            <person name="Michelin A.V."/>
            <person name="Lee-Lin S."/>
            <person name="Thomas P.J."/>
            <person name="Park M."/>
            <person name="Weingarten R.A."/>
            <person name="Less J."/>
            <person name="Dekker J.P."/>
            <person name="Frank K.M."/>
            <person name="Musser K.A."/>
            <person name="Mcquiston J.R."/>
            <person name="Henderson D.K."/>
            <person name="Lau A.F."/>
            <person name="Palmore T.N."/>
            <person name="Segre J.A."/>
        </authorList>
    </citation>
    <scope>NUCLEOTIDE SEQUENCE [LARGE SCALE GENOMIC DNA]</scope>
    <source>
        <strain evidence="15 16">SK-CDC1_0717</strain>
    </source>
</reference>
<dbReference type="InterPro" id="IPR037066">
    <property type="entry name" value="Plug_dom_sf"/>
</dbReference>
<dbReference type="InterPro" id="IPR012910">
    <property type="entry name" value="Plug_dom"/>
</dbReference>
<keyword evidence="5 10" id="KW-0812">Transmembrane</keyword>
<evidence type="ECO:0000313" key="16">
    <source>
        <dbReference type="Proteomes" id="UP000287746"/>
    </source>
</evidence>
<evidence type="ECO:0000259" key="14">
    <source>
        <dbReference type="SMART" id="SM00965"/>
    </source>
</evidence>
<keyword evidence="8 10" id="KW-0472">Membrane</keyword>
<dbReference type="GO" id="GO:0009279">
    <property type="term" value="C:cell outer membrane"/>
    <property type="evidence" value="ECO:0007669"/>
    <property type="project" value="UniProtKB-SubCell"/>
</dbReference>
<dbReference type="Gene3D" id="3.55.50.30">
    <property type="match status" value="1"/>
</dbReference>
<dbReference type="Pfam" id="PF00593">
    <property type="entry name" value="TonB_dep_Rec_b-barrel"/>
    <property type="match status" value="1"/>
</dbReference>
<name>A0A430G7A2_9SPHN</name>
<dbReference type="PROSITE" id="PS52016">
    <property type="entry name" value="TONB_DEPENDENT_REC_3"/>
    <property type="match status" value="1"/>
</dbReference>
<evidence type="ECO:0000256" key="9">
    <source>
        <dbReference type="ARBA" id="ARBA00023237"/>
    </source>
</evidence>
<evidence type="ECO:0000256" key="6">
    <source>
        <dbReference type="ARBA" id="ARBA00023004"/>
    </source>
</evidence>
<evidence type="ECO:0000256" key="11">
    <source>
        <dbReference type="RuleBase" id="RU003357"/>
    </source>
</evidence>
<organism evidence="15 16">
    <name type="scientific">Sphingomonas koreensis</name>
    <dbReference type="NCBI Taxonomy" id="93064"/>
    <lineage>
        <taxon>Bacteria</taxon>
        <taxon>Pseudomonadati</taxon>
        <taxon>Pseudomonadota</taxon>
        <taxon>Alphaproteobacteria</taxon>
        <taxon>Sphingomonadales</taxon>
        <taxon>Sphingomonadaceae</taxon>
        <taxon>Sphingomonas</taxon>
    </lineage>
</organism>
<accession>A0A430G7A2</accession>
<keyword evidence="13" id="KW-0732">Signal</keyword>
<keyword evidence="15" id="KW-0675">Receptor</keyword>
<dbReference type="Gene3D" id="2.170.130.10">
    <property type="entry name" value="TonB-dependent receptor, plug domain"/>
    <property type="match status" value="1"/>
</dbReference>
<feature type="region of interest" description="Disordered" evidence="12">
    <location>
        <begin position="103"/>
        <end position="129"/>
    </location>
</feature>
<feature type="signal peptide" evidence="13">
    <location>
        <begin position="1"/>
        <end position="25"/>
    </location>
</feature>
<comment type="caution">
    <text evidence="15">The sequence shown here is derived from an EMBL/GenBank/DDBJ whole genome shotgun (WGS) entry which is preliminary data.</text>
</comment>
<dbReference type="InterPro" id="IPR036942">
    <property type="entry name" value="Beta-barrel_TonB_sf"/>
</dbReference>
<comment type="subcellular location">
    <subcellularLocation>
        <location evidence="1 10">Cell outer membrane</location>
        <topology evidence="1 10">Multi-pass membrane protein</topology>
    </subcellularLocation>
</comment>
<comment type="similarity">
    <text evidence="10 11">Belongs to the TonB-dependent receptor family.</text>
</comment>